<accession>A0ABN3KTH2</accession>
<keyword evidence="2" id="KW-1185">Reference proteome</keyword>
<reference evidence="1 2" key="1">
    <citation type="journal article" date="2019" name="Int. J. Syst. Evol. Microbiol.">
        <title>The Global Catalogue of Microorganisms (GCM) 10K type strain sequencing project: providing services to taxonomists for standard genome sequencing and annotation.</title>
        <authorList>
            <consortium name="The Broad Institute Genomics Platform"/>
            <consortium name="The Broad Institute Genome Sequencing Center for Infectious Disease"/>
            <person name="Wu L."/>
            <person name="Ma J."/>
        </authorList>
    </citation>
    <scope>NUCLEOTIDE SEQUENCE [LARGE SCALE GENOMIC DNA]</scope>
    <source>
        <strain evidence="1 2">JCM 16259</strain>
    </source>
</reference>
<dbReference type="Proteomes" id="UP001500730">
    <property type="component" value="Unassembled WGS sequence"/>
</dbReference>
<evidence type="ECO:0000313" key="2">
    <source>
        <dbReference type="Proteomes" id="UP001500730"/>
    </source>
</evidence>
<name>A0ABN3KTH2_9MICO</name>
<dbReference type="RefSeq" id="WP_344252786.1">
    <property type="nucleotide sequence ID" value="NZ_BAAARE010000002.1"/>
</dbReference>
<gene>
    <name evidence="1" type="ORF">GCM10009858_05890</name>
</gene>
<protein>
    <submittedName>
        <fullName evidence="1">DUF1788 domain-containing protein</fullName>
    </submittedName>
</protein>
<comment type="caution">
    <text evidence="1">The sequence shown here is derived from an EMBL/GenBank/DDBJ whole genome shotgun (WGS) entry which is preliminary data.</text>
</comment>
<proteinExistence type="predicted"/>
<sequence>MSAIDDACRAYERLLREPWRSSVSGPERVWMLTYRPDSERRLRHRLPMFETATEAAGRTWQLIDISTTFETWLSQHEYRDAYLEDPEALQFGALDEFAEYVVEEISRQLRDASDATVSALLGAASLFGLVRLSRILNDVSRVIPGRFLVFFPGAREENNYRLLDAHDGWNYLAVPIN</sequence>
<evidence type="ECO:0000313" key="1">
    <source>
        <dbReference type="EMBL" id="GAA2471345.1"/>
    </source>
</evidence>
<organism evidence="1 2">
    <name type="scientific">Terrabacter carboxydivorans</name>
    <dbReference type="NCBI Taxonomy" id="619730"/>
    <lineage>
        <taxon>Bacteria</taxon>
        <taxon>Bacillati</taxon>
        <taxon>Actinomycetota</taxon>
        <taxon>Actinomycetes</taxon>
        <taxon>Micrococcales</taxon>
        <taxon>Intrasporangiaceae</taxon>
        <taxon>Terrabacter</taxon>
    </lineage>
</organism>
<dbReference type="EMBL" id="BAAARE010000002">
    <property type="protein sequence ID" value="GAA2471345.1"/>
    <property type="molecule type" value="Genomic_DNA"/>
</dbReference>